<dbReference type="Pfam" id="PF22936">
    <property type="entry name" value="Pol_BBD"/>
    <property type="match status" value="1"/>
</dbReference>
<proteinExistence type="predicted"/>
<dbReference type="Gene3D" id="4.10.60.10">
    <property type="entry name" value="Zinc finger, CCHC-type"/>
    <property type="match status" value="1"/>
</dbReference>
<dbReference type="EMBL" id="CAJGYO010000005">
    <property type="protein sequence ID" value="CAD6233582.1"/>
    <property type="molecule type" value="Genomic_DNA"/>
</dbReference>
<dbReference type="InterPro" id="IPR054722">
    <property type="entry name" value="PolX-like_BBD"/>
</dbReference>
<dbReference type="GO" id="GO:0003676">
    <property type="term" value="F:nucleic acid binding"/>
    <property type="evidence" value="ECO:0007669"/>
    <property type="project" value="InterPro"/>
</dbReference>
<evidence type="ECO:0000313" key="3">
    <source>
        <dbReference type="Proteomes" id="UP000604825"/>
    </source>
</evidence>
<feature type="domain" description="Retrovirus-related Pol polyprotein from transposon TNT 1-94-like beta-barrel" evidence="1">
    <location>
        <begin position="82"/>
        <end position="162"/>
    </location>
</feature>
<name>A0A811NZ47_9POAL</name>
<evidence type="ECO:0000313" key="2">
    <source>
        <dbReference type="EMBL" id="CAD6233582.1"/>
    </source>
</evidence>
<dbReference type="OrthoDB" id="693781at2759"/>
<dbReference type="AlphaFoldDB" id="A0A811NZ47"/>
<sequence length="257" mass="28980">MGTPWRKGRCRKCKIYGHFAKECKTKAKEERQEATHHANVEAEPALMVAHVCNIKRLSTPVSQHVFLNQERVFPAKYHEGAWVLDMGTTNHMMGRREAMATLDETVRGAVKFGDGSIVEIHGIGAVTIAGKNNDHRVLTEVYFIPSLKCNIVSLGQLEEGGCRVEIDHGILEVFERQQDGQEKRGVLIRAERKNRLYIMKVNLTSPSAPQIQWATPPTGASVDSEGIPLRYRTIPDLLDSTNEVRGFEYEWLVFGRL</sequence>
<dbReference type="Proteomes" id="UP000604825">
    <property type="component" value="Unassembled WGS sequence"/>
</dbReference>
<keyword evidence="3" id="KW-1185">Reference proteome</keyword>
<dbReference type="InterPro" id="IPR036875">
    <property type="entry name" value="Znf_CCHC_sf"/>
</dbReference>
<reference evidence="2" key="1">
    <citation type="submission" date="2020-10" db="EMBL/GenBank/DDBJ databases">
        <authorList>
            <person name="Han B."/>
            <person name="Lu T."/>
            <person name="Zhao Q."/>
            <person name="Huang X."/>
            <person name="Zhao Y."/>
        </authorList>
    </citation>
    <scope>NUCLEOTIDE SEQUENCE</scope>
</reference>
<evidence type="ECO:0000259" key="1">
    <source>
        <dbReference type="Pfam" id="PF22936"/>
    </source>
</evidence>
<comment type="caution">
    <text evidence="2">The sequence shown here is derived from an EMBL/GenBank/DDBJ whole genome shotgun (WGS) entry which is preliminary data.</text>
</comment>
<accession>A0A811NZ47</accession>
<protein>
    <recommendedName>
        <fullName evidence="1">Retrovirus-related Pol polyprotein from transposon TNT 1-94-like beta-barrel domain-containing protein</fullName>
    </recommendedName>
</protein>
<dbReference type="GO" id="GO:0008270">
    <property type="term" value="F:zinc ion binding"/>
    <property type="evidence" value="ECO:0007669"/>
    <property type="project" value="InterPro"/>
</dbReference>
<dbReference type="SUPFAM" id="SSF57756">
    <property type="entry name" value="Retrovirus zinc finger-like domains"/>
    <property type="match status" value="1"/>
</dbReference>
<organism evidence="2 3">
    <name type="scientific">Miscanthus lutarioriparius</name>
    <dbReference type="NCBI Taxonomy" id="422564"/>
    <lineage>
        <taxon>Eukaryota</taxon>
        <taxon>Viridiplantae</taxon>
        <taxon>Streptophyta</taxon>
        <taxon>Embryophyta</taxon>
        <taxon>Tracheophyta</taxon>
        <taxon>Spermatophyta</taxon>
        <taxon>Magnoliopsida</taxon>
        <taxon>Liliopsida</taxon>
        <taxon>Poales</taxon>
        <taxon>Poaceae</taxon>
        <taxon>PACMAD clade</taxon>
        <taxon>Panicoideae</taxon>
        <taxon>Andropogonodae</taxon>
        <taxon>Andropogoneae</taxon>
        <taxon>Saccharinae</taxon>
        <taxon>Miscanthus</taxon>
    </lineage>
</organism>
<gene>
    <name evidence="2" type="ORF">NCGR_LOCUS22910</name>
</gene>